<dbReference type="Proteomes" id="UP001321477">
    <property type="component" value="Chromosome"/>
</dbReference>
<dbReference type="EMBL" id="AP027734">
    <property type="protein sequence ID" value="BDZ53752.1"/>
    <property type="molecule type" value="Genomic_DNA"/>
</dbReference>
<gene>
    <name evidence="1" type="ORF">GCM10025870_08250</name>
</gene>
<dbReference type="Gene3D" id="3.40.50.12580">
    <property type="match status" value="1"/>
</dbReference>
<dbReference type="InterPro" id="IPR043148">
    <property type="entry name" value="TagF_C"/>
</dbReference>
<keyword evidence="2" id="KW-1185">Reference proteome</keyword>
<evidence type="ECO:0000313" key="2">
    <source>
        <dbReference type="Proteomes" id="UP001321477"/>
    </source>
</evidence>
<organism evidence="1 2">
    <name type="scientific">Agromyces marinus</name>
    <dbReference type="NCBI Taxonomy" id="1389020"/>
    <lineage>
        <taxon>Bacteria</taxon>
        <taxon>Bacillati</taxon>
        <taxon>Actinomycetota</taxon>
        <taxon>Actinomycetes</taxon>
        <taxon>Micrococcales</taxon>
        <taxon>Microbacteriaceae</taxon>
        <taxon>Agromyces</taxon>
    </lineage>
</organism>
<protein>
    <recommendedName>
        <fullName evidence="3">CDP-Glycerol:Poly(Glycerophosphate) glycerophosphotransferase</fullName>
    </recommendedName>
</protein>
<evidence type="ECO:0000313" key="1">
    <source>
        <dbReference type="EMBL" id="BDZ53752.1"/>
    </source>
</evidence>
<dbReference type="RefSeq" id="WP_286329412.1">
    <property type="nucleotide sequence ID" value="NZ_AP027734.1"/>
</dbReference>
<reference evidence="2" key="1">
    <citation type="journal article" date="2019" name="Int. J. Syst. Evol. Microbiol.">
        <title>The Global Catalogue of Microorganisms (GCM) 10K type strain sequencing project: providing services to taxonomists for standard genome sequencing and annotation.</title>
        <authorList>
            <consortium name="The Broad Institute Genomics Platform"/>
            <consortium name="The Broad Institute Genome Sequencing Center for Infectious Disease"/>
            <person name="Wu L."/>
            <person name="Ma J."/>
        </authorList>
    </citation>
    <scope>NUCLEOTIDE SEQUENCE [LARGE SCALE GENOMIC DNA]</scope>
    <source>
        <strain evidence="2">NBRC 109019</strain>
    </source>
</reference>
<name>A0ABM8GZ71_9MICO</name>
<sequence>MFVVHGGTSYATPAGTSNWLADGFAEALESEAMILQDLPFDAFTARAARPAFPSTFTFADALSRVETRTRLEPLGGSDRARVAAWAEEVYRHFAHFGLEPDRVRTSIDQLVYRSARIRHLDAEFARVLDRVQPSTIYMQTAAYGDRASMISIAHRRGIGVAELQHGWIGPCHAAYNFGAAMRSPELNAGLPDTLLTFGEFWSEAVRFPGATVAIGKPHLDARSSEAEPVSARENLVLVASSVYEREQLTEIVRRLRDALPEGWNVLFRPHPSELATVADLYSELLAEDRVILDRDRDVYASLGRVRAVVGFASTVLYEALAFGCQVAAIDSPLADLYIEDRLFGERIGDGGSVVRAAERFAGADRAVPAGGTPLEDIWKPGAAENLVAFSGRQQARRQGRTS</sequence>
<evidence type="ECO:0008006" key="3">
    <source>
        <dbReference type="Google" id="ProtNLM"/>
    </source>
</evidence>
<dbReference type="SUPFAM" id="SSF53756">
    <property type="entry name" value="UDP-Glycosyltransferase/glycogen phosphorylase"/>
    <property type="match status" value="1"/>
</dbReference>
<proteinExistence type="predicted"/>
<accession>A0ABM8GZ71</accession>